<dbReference type="GO" id="GO:0046061">
    <property type="term" value="P:dATP catabolic process"/>
    <property type="evidence" value="ECO:0007669"/>
    <property type="project" value="TreeGrafter"/>
</dbReference>
<dbReference type="Pfam" id="PF03819">
    <property type="entry name" value="MazG"/>
    <property type="match status" value="1"/>
</dbReference>
<dbReference type="EMBL" id="DVFI01000101">
    <property type="protein sequence ID" value="HIQ63402.1"/>
    <property type="molecule type" value="Genomic_DNA"/>
</dbReference>
<comment type="caution">
    <text evidence="2">The sequence shown here is derived from an EMBL/GenBank/DDBJ whole genome shotgun (WGS) entry which is preliminary data.</text>
</comment>
<proteinExistence type="predicted"/>
<dbReference type="SUPFAM" id="SSF101386">
    <property type="entry name" value="all-alpha NTP pyrophosphatases"/>
    <property type="match status" value="2"/>
</dbReference>
<dbReference type="CDD" id="cd11529">
    <property type="entry name" value="NTP-PPase_MazG_Cterm"/>
    <property type="match status" value="1"/>
</dbReference>
<dbReference type="Gene3D" id="1.10.287.1080">
    <property type="entry name" value="MazG-like"/>
    <property type="match status" value="2"/>
</dbReference>
<evidence type="ECO:0000313" key="3">
    <source>
        <dbReference type="Proteomes" id="UP000886819"/>
    </source>
</evidence>
<gene>
    <name evidence="2" type="primary">mazG</name>
    <name evidence="2" type="ORF">IAA66_07425</name>
</gene>
<dbReference type="CDD" id="cd11528">
    <property type="entry name" value="NTP-PPase_MazG_Nterm"/>
    <property type="match status" value="1"/>
</dbReference>
<dbReference type="InterPro" id="IPR035013">
    <property type="entry name" value="YabN_N"/>
</dbReference>
<dbReference type="GO" id="GO:0006950">
    <property type="term" value="P:response to stress"/>
    <property type="evidence" value="ECO:0007669"/>
    <property type="project" value="UniProtKB-ARBA"/>
</dbReference>
<dbReference type="PANTHER" id="PTHR30522:SF0">
    <property type="entry name" value="NUCLEOSIDE TRIPHOSPHATE PYROPHOSPHOHYDROLASE"/>
    <property type="match status" value="1"/>
</dbReference>
<dbReference type="NCBIfam" id="NF007113">
    <property type="entry name" value="PRK09562.1"/>
    <property type="match status" value="1"/>
</dbReference>
<dbReference type="FunFam" id="1.10.287.1080:FF:000003">
    <property type="entry name" value="Nucleoside triphosphate pyrophosphohydrolase"/>
    <property type="match status" value="1"/>
</dbReference>
<dbReference type="PANTHER" id="PTHR30522">
    <property type="entry name" value="NUCLEOSIDE TRIPHOSPHATE PYROPHOSPHOHYDROLASE"/>
    <property type="match status" value="1"/>
</dbReference>
<protein>
    <submittedName>
        <fullName evidence="2">Nucleoside triphosphate pyrophosphohydrolase</fullName>
        <ecNumber evidence="2">3.6.1.9</ecNumber>
    </submittedName>
</protein>
<dbReference type="InterPro" id="IPR035996">
    <property type="entry name" value="4pyrrol_Methylase_sf"/>
</dbReference>
<sequence>MDEITVVALGPDRANQMTLEAAEALARAPRLILRTGRHGAADWLRAKEIPFETLDALYERAEDFDALNEEAAQAVLAAAPVCYAVPDPASDATVEALRAHGARLNVLAGVTQANLAAVSALAAGLPAVSGVCTVTASALGEHRVNPSLALLVTELNSRLLAGEVKLRLLEIYPPSFSVHFDGSLLPLEALDRQRRYDHLSCVYLPPCPMQARSRYTFDDLLDVMARLRNPVDGCPWDREQTHESLREYLIEEAYEAVDAINSGDMERMADELGDVLLQVVFHARVAQEHGEFDIVDVTTAICRKMVSRHAHIFGDAHCDTAEDVVQSWEAIKKREKGLQAMSDVMRDVPVHFPALMRASKVQKKARQVGFDWQEPGPALAKVCEEANEVRAELEARRDPKDELGDLLFAAVNVSRLCGVQPELALGAATDKFIRRFSAMEQAIRADGKSMETMDLPEMDRYWDAVKRSERGNT</sequence>
<dbReference type="Proteomes" id="UP000886819">
    <property type="component" value="Unassembled WGS sequence"/>
</dbReference>
<feature type="domain" description="NTP pyrophosphohydrolase MazG-like" evidence="1">
    <location>
        <begin position="240"/>
        <end position="313"/>
    </location>
</feature>
<name>A0A9D0YWQ6_9FIRM</name>
<dbReference type="InterPro" id="IPR048015">
    <property type="entry name" value="NTP-PPase_MazG-like_N"/>
</dbReference>
<dbReference type="EC" id="3.6.1.9" evidence="2"/>
<evidence type="ECO:0000259" key="1">
    <source>
        <dbReference type="Pfam" id="PF03819"/>
    </source>
</evidence>
<dbReference type="CDD" id="cd11723">
    <property type="entry name" value="YabN_N_like"/>
    <property type="match status" value="1"/>
</dbReference>
<dbReference type="SUPFAM" id="SSF53790">
    <property type="entry name" value="Tetrapyrrole methylase"/>
    <property type="match status" value="1"/>
</dbReference>
<dbReference type="AlphaFoldDB" id="A0A9D0YWQ6"/>
<dbReference type="GO" id="GO:0046076">
    <property type="term" value="P:dTTP catabolic process"/>
    <property type="evidence" value="ECO:0007669"/>
    <property type="project" value="TreeGrafter"/>
</dbReference>
<dbReference type="FunFam" id="1.10.287.1080:FF:000001">
    <property type="entry name" value="Nucleoside triphosphate pyrophosphohydrolase"/>
    <property type="match status" value="1"/>
</dbReference>
<dbReference type="GO" id="GO:0046081">
    <property type="term" value="P:dUTP catabolic process"/>
    <property type="evidence" value="ECO:0007669"/>
    <property type="project" value="TreeGrafter"/>
</dbReference>
<dbReference type="GO" id="GO:0046052">
    <property type="term" value="P:UTP catabolic process"/>
    <property type="evidence" value="ECO:0007669"/>
    <property type="project" value="TreeGrafter"/>
</dbReference>
<dbReference type="NCBIfam" id="TIGR00444">
    <property type="entry name" value="mazG"/>
    <property type="match status" value="1"/>
</dbReference>
<accession>A0A9D0YWQ6</accession>
<reference evidence="2" key="1">
    <citation type="submission" date="2020-10" db="EMBL/GenBank/DDBJ databases">
        <authorList>
            <person name="Gilroy R."/>
        </authorList>
    </citation>
    <scope>NUCLEOTIDE SEQUENCE</scope>
    <source>
        <strain evidence="2">ChiHile30-977</strain>
    </source>
</reference>
<dbReference type="GO" id="GO:0008168">
    <property type="term" value="F:methyltransferase activity"/>
    <property type="evidence" value="ECO:0007669"/>
    <property type="project" value="InterPro"/>
</dbReference>
<dbReference type="InterPro" id="IPR004518">
    <property type="entry name" value="MazG-like_dom"/>
</dbReference>
<dbReference type="GO" id="GO:0047429">
    <property type="term" value="F:nucleoside triphosphate diphosphatase activity"/>
    <property type="evidence" value="ECO:0007669"/>
    <property type="project" value="UniProtKB-EC"/>
</dbReference>
<reference evidence="2" key="2">
    <citation type="journal article" date="2021" name="PeerJ">
        <title>Extensive microbial diversity within the chicken gut microbiome revealed by metagenomics and culture.</title>
        <authorList>
            <person name="Gilroy R."/>
            <person name="Ravi A."/>
            <person name="Getino M."/>
            <person name="Pursley I."/>
            <person name="Horton D.L."/>
            <person name="Alikhan N.F."/>
            <person name="Baker D."/>
            <person name="Gharbi K."/>
            <person name="Hall N."/>
            <person name="Watson M."/>
            <person name="Adriaenssens E.M."/>
            <person name="Foster-Nyarko E."/>
            <person name="Jarju S."/>
            <person name="Secka A."/>
            <person name="Antonio M."/>
            <person name="Oren A."/>
            <person name="Chaudhuri R.R."/>
            <person name="La Ragione R."/>
            <person name="Hildebrand F."/>
            <person name="Pallen M.J."/>
        </authorList>
    </citation>
    <scope>NUCLEOTIDE SEQUENCE</scope>
    <source>
        <strain evidence="2">ChiHile30-977</strain>
    </source>
</reference>
<dbReference type="InterPro" id="IPR011551">
    <property type="entry name" value="NTP_PyrPHydrolase_MazG"/>
</dbReference>
<dbReference type="GO" id="GO:0046047">
    <property type="term" value="P:TTP catabolic process"/>
    <property type="evidence" value="ECO:0007669"/>
    <property type="project" value="TreeGrafter"/>
</dbReference>
<evidence type="ECO:0000313" key="2">
    <source>
        <dbReference type="EMBL" id="HIQ63402.1"/>
    </source>
</evidence>
<keyword evidence="2" id="KW-0378">Hydrolase</keyword>
<organism evidence="2 3">
    <name type="scientific">Candidatus Avichristensenella intestinipullorum</name>
    <dbReference type="NCBI Taxonomy" id="2840693"/>
    <lineage>
        <taxon>Bacteria</taxon>
        <taxon>Bacillati</taxon>
        <taxon>Bacillota</taxon>
        <taxon>Clostridia</taxon>
        <taxon>Candidatus Avichristensenella</taxon>
    </lineage>
</organism>
<dbReference type="GO" id="GO:0006203">
    <property type="term" value="P:dGTP catabolic process"/>
    <property type="evidence" value="ECO:0007669"/>
    <property type="project" value="TreeGrafter"/>
</dbReference>
<dbReference type="InterPro" id="IPR048011">
    <property type="entry name" value="NTP-PPase_MazG-like_C"/>
</dbReference>